<evidence type="ECO:0000313" key="1">
    <source>
        <dbReference type="Proteomes" id="UP000887565"/>
    </source>
</evidence>
<name>A0A915HLN5_ROMCU</name>
<dbReference type="AlphaFoldDB" id="A0A915HLN5"/>
<sequence>MEESHKVDCNHMHVPLFKINNTWSRSGQALGHTLSGASQALEHVIVSTQQANAMIHCGATYAIMDKKITDKIEDIEINPTTVVPIAANNLDVELVSSAFITVQAGTKGNPVNDTVRFHPRISAVHRTTSSNWSSKVKRVRHPQQLVGSIWRHCFSQHGVKTMREGCNQGRSP</sequence>
<dbReference type="Proteomes" id="UP000887565">
    <property type="component" value="Unplaced"/>
</dbReference>
<dbReference type="WBParaSite" id="nRc.2.0.1.t02883-RA">
    <property type="protein sequence ID" value="nRc.2.0.1.t02883-RA"/>
    <property type="gene ID" value="nRc.2.0.1.g02883"/>
</dbReference>
<accession>A0A915HLN5</accession>
<reference evidence="2" key="1">
    <citation type="submission" date="2022-11" db="UniProtKB">
        <authorList>
            <consortium name="WormBaseParasite"/>
        </authorList>
    </citation>
    <scope>IDENTIFICATION</scope>
</reference>
<proteinExistence type="predicted"/>
<protein>
    <submittedName>
        <fullName evidence="2">Uncharacterized protein</fullName>
    </submittedName>
</protein>
<organism evidence="1 2">
    <name type="scientific">Romanomermis culicivorax</name>
    <name type="common">Nematode worm</name>
    <dbReference type="NCBI Taxonomy" id="13658"/>
    <lineage>
        <taxon>Eukaryota</taxon>
        <taxon>Metazoa</taxon>
        <taxon>Ecdysozoa</taxon>
        <taxon>Nematoda</taxon>
        <taxon>Enoplea</taxon>
        <taxon>Dorylaimia</taxon>
        <taxon>Mermithida</taxon>
        <taxon>Mermithoidea</taxon>
        <taxon>Mermithidae</taxon>
        <taxon>Romanomermis</taxon>
    </lineage>
</organism>
<keyword evidence="1" id="KW-1185">Reference proteome</keyword>
<evidence type="ECO:0000313" key="2">
    <source>
        <dbReference type="WBParaSite" id="nRc.2.0.1.t02883-RA"/>
    </source>
</evidence>